<gene>
    <name evidence="2" type="ORF">JZO76_03500</name>
</gene>
<dbReference type="Pfam" id="PF13673">
    <property type="entry name" value="Acetyltransf_10"/>
    <property type="match status" value="1"/>
</dbReference>
<dbReference type="Gene3D" id="3.40.630.30">
    <property type="match status" value="1"/>
</dbReference>
<comment type="caution">
    <text evidence="2">The sequence shown here is derived from an EMBL/GenBank/DDBJ whole genome shotgun (WGS) entry which is preliminary data.</text>
</comment>
<evidence type="ECO:0000259" key="1">
    <source>
        <dbReference type="PROSITE" id="PS51186"/>
    </source>
</evidence>
<dbReference type="InterPro" id="IPR000182">
    <property type="entry name" value="GNAT_dom"/>
</dbReference>
<dbReference type="Proteomes" id="UP000664256">
    <property type="component" value="Unassembled WGS sequence"/>
</dbReference>
<dbReference type="CDD" id="cd04301">
    <property type="entry name" value="NAT_SF"/>
    <property type="match status" value="1"/>
</dbReference>
<name>A0ABS3H7L6_9ENTE</name>
<keyword evidence="3" id="KW-1185">Reference proteome</keyword>
<evidence type="ECO:0000313" key="2">
    <source>
        <dbReference type="EMBL" id="MBO0448593.1"/>
    </source>
</evidence>
<dbReference type="SUPFAM" id="SSF55729">
    <property type="entry name" value="Acyl-CoA N-acyltransferases (Nat)"/>
    <property type="match status" value="1"/>
</dbReference>
<dbReference type="RefSeq" id="WP_206902795.1">
    <property type="nucleotide sequence ID" value="NZ_JAFLVT010000005.1"/>
</dbReference>
<dbReference type="EMBL" id="JAFLVT010000005">
    <property type="protein sequence ID" value="MBO0448593.1"/>
    <property type="molecule type" value="Genomic_DNA"/>
</dbReference>
<dbReference type="PROSITE" id="PS51186">
    <property type="entry name" value="GNAT"/>
    <property type="match status" value="1"/>
</dbReference>
<feature type="domain" description="N-acetyltransferase" evidence="1">
    <location>
        <begin position="1"/>
        <end position="143"/>
    </location>
</feature>
<sequence length="143" mass="16949">MDKISFGCQNSLQAAAFYVRYHVFVLEQKIKPEWEFDSLDDKKRKYFVLFKDEIPVASVRYQAWDQKTIQPDRFCVLKAYRNRGLGRKLLTAYEKQAKKDGYIFSQLTAEVTAIYFYQKLNYQIISDVFLEDGILCQKMAKKL</sequence>
<protein>
    <submittedName>
        <fullName evidence="2">GNAT family N-acetyltransferase</fullName>
    </submittedName>
</protein>
<evidence type="ECO:0000313" key="3">
    <source>
        <dbReference type="Proteomes" id="UP000664256"/>
    </source>
</evidence>
<accession>A0ABS3H7L6</accession>
<proteinExistence type="predicted"/>
<organism evidence="2 3">
    <name type="scientific">Candidatus Enterococcus myersii</name>
    <dbReference type="NCBI Taxonomy" id="2815322"/>
    <lineage>
        <taxon>Bacteria</taxon>
        <taxon>Bacillati</taxon>
        <taxon>Bacillota</taxon>
        <taxon>Bacilli</taxon>
        <taxon>Lactobacillales</taxon>
        <taxon>Enterococcaceae</taxon>
        <taxon>Enterococcus</taxon>
    </lineage>
</organism>
<dbReference type="InterPro" id="IPR016181">
    <property type="entry name" value="Acyl_CoA_acyltransferase"/>
</dbReference>
<reference evidence="2 3" key="1">
    <citation type="submission" date="2021-03" db="EMBL/GenBank/DDBJ databases">
        <title>Enterococcal diversity collection.</title>
        <authorList>
            <person name="Gilmore M.S."/>
            <person name="Schwartzman J."/>
            <person name="Van Tyne D."/>
            <person name="Martin M."/>
            <person name="Earl A.M."/>
            <person name="Manson A.L."/>
            <person name="Straub T."/>
            <person name="Salamzade R."/>
            <person name="Saavedra J."/>
            <person name="Lebreton F."/>
            <person name="Prichula J."/>
            <person name="Schaufler K."/>
            <person name="Gaca A."/>
            <person name="Sgardioli B."/>
            <person name="Wagenaar J."/>
            <person name="Strong T."/>
        </authorList>
    </citation>
    <scope>NUCLEOTIDE SEQUENCE [LARGE SCALE GENOMIC DNA]</scope>
    <source>
        <strain evidence="2 3">MJM12</strain>
    </source>
</reference>